<dbReference type="Proteomes" id="UP000730739">
    <property type="component" value="Unassembled WGS sequence"/>
</dbReference>
<comment type="caution">
    <text evidence="1">The sequence shown here is derived from an EMBL/GenBank/DDBJ whole genome shotgun (WGS) entry which is preliminary data.</text>
</comment>
<sequence length="200" mass="22491">MFLGTQGRGKNNGRPKLKFGSDTLMHDGQKVVVQAHAVSKPDADTLEVTLGRGARLVPMSVYRALVKIVVSVLDEELLPDLTKTFEWVRYGLHSDQPLPKVEMATIDLPPDPSAQITVYTRRTPHPRLPHVIGEFRLGCYVLVFAVPFSTQDQWGLVGFFEDVNFQDTFRHYVAAAQWTEWDLSGTKPMALSPRLRFVKG</sequence>
<accession>A0ABS4QZV6</accession>
<gene>
    <name evidence="1" type="ORF">J2Z31_002686</name>
</gene>
<dbReference type="RefSeq" id="WP_209602357.1">
    <property type="nucleotide sequence ID" value="NZ_JAGILA010000003.1"/>
</dbReference>
<reference evidence="1 2" key="1">
    <citation type="submission" date="2021-03" db="EMBL/GenBank/DDBJ databases">
        <title>Genomic Encyclopedia of Type Strains, Phase IV (KMG-IV): sequencing the most valuable type-strain genomes for metagenomic binning, comparative biology and taxonomic classification.</title>
        <authorList>
            <person name="Goeker M."/>
        </authorList>
    </citation>
    <scope>NUCLEOTIDE SEQUENCE [LARGE SCALE GENOMIC DNA]</scope>
    <source>
        <strain evidence="1 2">DSM 13372</strain>
    </source>
</reference>
<keyword evidence="2" id="KW-1185">Reference proteome</keyword>
<name>A0ABS4QZV6_9HYPH</name>
<organism evidence="1 2">
    <name type="scientific">Sinorhizobium kostiense</name>
    <dbReference type="NCBI Taxonomy" id="76747"/>
    <lineage>
        <taxon>Bacteria</taxon>
        <taxon>Pseudomonadati</taxon>
        <taxon>Pseudomonadota</taxon>
        <taxon>Alphaproteobacteria</taxon>
        <taxon>Hyphomicrobiales</taxon>
        <taxon>Rhizobiaceae</taxon>
        <taxon>Sinorhizobium/Ensifer group</taxon>
        <taxon>Sinorhizobium</taxon>
    </lineage>
</organism>
<protein>
    <submittedName>
        <fullName evidence="1">Uncharacterized protein</fullName>
    </submittedName>
</protein>
<dbReference type="EMBL" id="JAGILA010000003">
    <property type="protein sequence ID" value="MBP2236172.1"/>
    <property type="molecule type" value="Genomic_DNA"/>
</dbReference>
<evidence type="ECO:0000313" key="1">
    <source>
        <dbReference type="EMBL" id="MBP2236172.1"/>
    </source>
</evidence>
<evidence type="ECO:0000313" key="2">
    <source>
        <dbReference type="Proteomes" id="UP000730739"/>
    </source>
</evidence>
<proteinExistence type="predicted"/>